<dbReference type="PANTHER" id="PTHR45947">
    <property type="entry name" value="SULFOQUINOVOSYL TRANSFERASE SQD2"/>
    <property type="match status" value="1"/>
</dbReference>
<dbReference type="PANTHER" id="PTHR45947:SF3">
    <property type="entry name" value="SULFOQUINOVOSYL TRANSFERASE SQD2"/>
    <property type="match status" value="1"/>
</dbReference>
<evidence type="ECO:0000259" key="4">
    <source>
        <dbReference type="Pfam" id="PF13579"/>
    </source>
</evidence>
<dbReference type="GO" id="GO:0016758">
    <property type="term" value="F:hexosyltransferase activity"/>
    <property type="evidence" value="ECO:0007669"/>
    <property type="project" value="TreeGrafter"/>
</dbReference>
<proteinExistence type="predicted"/>
<gene>
    <name evidence="5" type="ORF">SAMN05216368_10513</name>
</gene>
<dbReference type="InterPro" id="IPR028098">
    <property type="entry name" value="Glyco_trans_4-like_N"/>
</dbReference>
<evidence type="ECO:0000256" key="3">
    <source>
        <dbReference type="ARBA" id="ARBA00022679"/>
    </source>
</evidence>
<accession>A0A5E9FXF5</accession>
<dbReference type="STRING" id="1424659.SAMN05216368_10513"/>
<dbReference type="Pfam" id="PF13692">
    <property type="entry name" value="Glyco_trans_1_4"/>
    <property type="match status" value="1"/>
</dbReference>
<organism evidence="5 6">
    <name type="scientific">Cryobacterium flavum</name>
    <dbReference type="NCBI Taxonomy" id="1424659"/>
    <lineage>
        <taxon>Bacteria</taxon>
        <taxon>Bacillati</taxon>
        <taxon>Actinomycetota</taxon>
        <taxon>Actinomycetes</taxon>
        <taxon>Micrococcales</taxon>
        <taxon>Microbacteriaceae</taxon>
        <taxon>Cryobacterium</taxon>
    </lineage>
</organism>
<evidence type="ECO:0000313" key="6">
    <source>
        <dbReference type="Proteomes" id="UP000199639"/>
    </source>
</evidence>
<evidence type="ECO:0000313" key="5">
    <source>
        <dbReference type="EMBL" id="SDN35202.1"/>
    </source>
</evidence>
<dbReference type="GO" id="GO:1901137">
    <property type="term" value="P:carbohydrate derivative biosynthetic process"/>
    <property type="evidence" value="ECO:0007669"/>
    <property type="project" value="UniProtKB-ARBA"/>
</dbReference>
<keyword evidence="3 5" id="KW-0808">Transferase</keyword>
<evidence type="ECO:0000256" key="1">
    <source>
        <dbReference type="ARBA" id="ARBA00021292"/>
    </source>
</evidence>
<keyword evidence="2" id="KW-0328">Glycosyltransferase</keyword>
<reference evidence="5 6" key="1">
    <citation type="submission" date="2016-10" db="EMBL/GenBank/DDBJ databases">
        <authorList>
            <person name="Varghese N."/>
            <person name="Submissions S."/>
        </authorList>
    </citation>
    <scope>NUCLEOTIDE SEQUENCE [LARGE SCALE GENOMIC DNA]</scope>
    <source>
        <strain evidence="5 6">CGMCC 1.11215</strain>
    </source>
</reference>
<protein>
    <recommendedName>
        <fullName evidence="1">D-inositol 3-phosphate glycosyltransferase</fullName>
    </recommendedName>
</protein>
<sequence>MKLPRKFNPCPRAKNDTLCNFSPECSQHSHSYRGADLPGVGYEKQFAYCPQIHDCPRSVPSLSSTRGLGKVDYRDLRRSRVIMVHRFSTVLPFIFPTSDMVALMLTHLQVAILGLNYPPEQSGISPYTGSLAKGLNSSGFDVTVITAHPHYPTWAVQEGYGQWTRRETIAGVQVVRLRHFVPRSPTGASRLVSEISFGLRTLFARWHRPSLVILVSPALFAMAIGIIRAKLSPRRPAIIVWVQDLYSLGIAETGTGGRFITRVARMIESIVLRTADRVVVIHPRFASYVSESLSVDPSRIAVIRNWSHVPYARNTSSEAARNLHGWRKHETVALHAGNMGVKQGLENVIEAARLADAEEHSVRFVLLGDGSRRAQLEAQASGLTRLQFLDPLEGADFPSVLAAADILLVNEMPGVSEMAVPSKLTSYFSAGRAVVAATDPSGTTAGEVHTPQGGLIVPSGNPRELLEAILHLRSDTVFASTLGKNGLQYRLEVLGEEGAINSFTGLIEGLIQERQAL</sequence>
<dbReference type="AlphaFoldDB" id="A0A5E9FXF5"/>
<dbReference type="Proteomes" id="UP000199639">
    <property type="component" value="Unassembled WGS sequence"/>
</dbReference>
<dbReference type="Gene3D" id="3.40.50.2000">
    <property type="entry name" value="Glycogen Phosphorylase B"/>
    <property type="match status" value="2"/>
</dbReference>
<dbReference type="RefSeq" id="WP_338061554.1">
    <property type="nucleotide sequence ID" value="NZ_FNIB01000005.1"/>
</dbReference>
<dbReference type="EMBL" id="FNIB01000005">
    <property type="protein sequence ID" value="SDN35202.1"/>
    <property type="molecule type" value="Genomic_DNA"/>
</dbReference>
<dbReference type="CDD" id="cd03794">
    <property type="entry name" value="GT4_WbuB-like"/>
    <property type="match status" value="1"/>
</dbReference>
<dbReference type="SUPFAM" id="SSF53756">
    <property type="entry name" value="UDP-Glycosyltransferase/glycogen phosphorylase"/>
    <property type="match status" value="1"/>
</dbReference>
<evidence type="ECO:0000256" key="2">
    <source>
        <dbReference type="ARBA" id="ARBA00022676"/>
    </source>
</evidence>
<dbReference type="InterPro" id="IPR050194">
    <property type="entry name" value="Glycosyltransferase_grp1"/>
</dbReference>
<name>A0A5E9FXF5_9MICO</name>
<feature type="domain" description="Glycosyltransferase subfamily 4-like N-terminal" evidence="4">
    <location>
        <begin position="122"/>
        <end position="306"/>
    </location>
</feature>
<dbReference type="Pfam" id="PF13579">
    <property type="entry name" value="Glyco_trans_4_4"/>
    <property type="match status" value="1"/>
</dbReference>